<dbReference type="PANTHER" id="PTHR30345">
    <property type="entry name" value="RIBOSE-5-PHOSPHATE ISOMERASE B"/>
    <property type="match status" value="1"/>
</dbReference>
<feature type="binding site" evidence="2">
    <location>
        <begin position="8"/>
        <end position="9"/>
    </location>
    <ligand>
        <name>D-ribulose 5-phosphate</name>
        <dbReference type="ChEBI" id="CHEBI:58121"/>
    </ligand>
</feature>
<dbReference type="GO" id="GO:0009052">
    <property type="term" value="P:pentose-phosphate shunt, non-oxidative branch"/>
    <property type="evidence" value="ECO:0007669"/>
    <property type="project" value="TreeGrafter"/>
</dbReference>
<dbReference type="InterPro" id="IPR003500">
    <property type="entry name" value="RpiB_LacA_LacB"/>
</dbReference>
<sequence>MKIYIGSDHAGFELKSKLIAYLKEKGHEVEDKGAFKLDPEDDYPDFIKLVAEAVSKDPENSRGIVIGGSGQGEAIEANRFKHVRAEVYYGGSPDSGLETVKLARQDNDSNVLSLGARLISEEEAKKAVEIFLSTPFGGGRHQRRIEKLDL</sequence>
<comment type="caution">
    <text evidence="3">The sequence shown here is derived from an EMBL/GenBank/DDBJ whole genome shotgun (WGS) entry which is preliminary data.</text>
</comment>
<feature type="binding site" evidence="2">
    <location>
        <position position="107"/>
    </location>
    <ligand>
        <name>D-ribulose 5-phosphate</name>
        <dbReference type="ChEBI" id="CHEBI:58121"/>
    </ligand>
</feature>
<evidence type="ECO:0000313" key="3">
    <source>
        <dbReference type="EMBL" id="OGF78240.1"/>
    </source>
</evidence>
<evidence type="ECO:0000256" key="2">
    <source>
        <dbReference type="PIRSR" id="PIRSR005384-2"/>
    </source>
</evidence>
<protein>
    <submittedName>
        <fullName evidence="3">Ribose-5-phosphate isomerase</fullName>
    </submittedName>
</protein>
<dbReference type="Pfam" id="PF02502">
    <property type="entry name" value="LacAB_rpiB"/>
    <property type="match status" value="1"/>
</dbReference>
<feature type="binding site" evidence="2">
    <location>
        <position position="144"/>
    </location>
    <ligand>
        <name>D-ribulose 5-phosphate</name>
        <dbReference type="ChEBI" id="CHEBI:58121"/>
    </ligand>
</feature>
<dbReference type="SUPFAM" id="SSF89623">
    <property type="entry name" value="Ribose/Galactose isomerase RpiB/AlsB"/>
    <property type="match status" value="1"/>
</dbReference>
<dbReference type="PIRSF" id="PIRSF005384">
    <property type="entry name" value="RpiB_LacA_B"/>
    <property type="match status" value="1"/>
</dbReference>
<dbReference type="InterPro" id="IPR036569">
    <property type="entry name" value="RpiB_LacA_LacB_sf"/>
</dbReference>
<name>A0A1F5WRJ0_9BACT</name>
<dbReference type="GO" id="GO:0004751">
    <property type="term" value="F:ribose-5-phosphate isomerase activity"/>
    <property type="evidence" value="ECO:0007669"/>
    <property type="project" value="TreeGrafter"/>
</dbReference>
<dbReference type="EMBL" id="MFHT01000003">
    <property type="protein sequence ID" value="OGF78240.1"/>
    <property type="molecule type" value="Genomic_DNA"/>
</dbReference>
<proteinExistence type="inferred from homology"/>
<dbReference type="NCBIfam" id="TIGR00689">
    <property type="entry name" value="rpiB_lacA_lacB"/>
    <property type="match status" value="1"/>
</dbReference>
<evidence type="ECO:0000313" key="4">
    <source>
        <dbReference type="Proteomes" id="UP000177723"/>
    </source>
</evidence>
<keyword evidence="3" id="KW-0413">Isomerase</keyword>
<dbReference type="GO" id="GO:0019316">
    <property type="term" value="P:D-allose catabolic process"/>
    <property type="evidence" value="ECO:0007669"/>
    <property type="project" value="TreeGrafter"/>
</dbReference>
<feature type="binding site" evidence="2">
    <location>
        <begin position="68"/>
        <end position="72"/>
    </location>
    <ligand>
        <name>D-ribulose 5-phosphate</name>
        <dbReference type="ChEBI" id="CHEBI:58121"/>
    </ligand>
</feature>
<evidence type="ECO:0000256" key="1">
    <source>
        <dbReference type="ARBA" id="ARBA00008754"/>
    </source>
</evidence>
<accession>A0A1F5WRJ0</accession>
<dbReference type="PANTHER" id="PTHR30345:SF0">
    <property type="entry name" value="DNA DAMAGE-REPAIR_TOLERATION PROTEIN DRT102"/>
    <property type="match status" value="1"/>
</dbReference>
<organism evidence="3 4">
    <name type="scientific">Candidatus Giovannonibacteria bacterium RIFCSPHIGHO2_12_FULL_43_15</name>
    <dbReference type="NCBI Taxonomy" id="1798341"/>
    <lineage>
        <taxon>Bacteria</taxon>
        <taxon>Candidatus Giovannoniibacteriota</taxon>
    </lineage>
</organism>
<comment type="similarity">
    <text evidence="1">Belongs to the LacAB/RpiB family.</text>
</comment>
<feature type="binding site" evidence="2">
    <location>
        <position position="117"/>
    </location>
    <ligand>
        <name>D-ribulose 5-phosphate</name>
        <dbReference type="ChEBI" id="CHEBI:58121"/>
    </ligand>
</feature>
<dbReference type="AlphaFoldDB" id="A0A1F5WRJ0"/>
<reference evidence="3 4" key="1">
    <citation type="journal article" date="2016" name="Nat. Commun.">
        <title>Thousands of microbial genomes shed light on interconnected biogeochemical processes in an aquifer system.</title>
        <authorList>
            <person name="Anantharaman K."/>
            <person name="Brown C.T."/>
            <person name="Hug L.A."/>
            <person name="Sharon I."/>
            <person name="Castelle C.J."/>
            <person name="Probst A.J."/>
            <person name="Thomas B.C."/>
            <person name="Singh A."/>
            <person name="Wilkins M.J."/>
            <person name="Karaoz U."/>
            <person name="Brodie E.L."/>
            <person name="Williams K.H."/>
            <person name="Hubbard S.S."/>
            <person name="Banfield J.F."/>
        </authorList>
    </citation>
    <scope>NUCLEOTIDE SEQUENCE [LARGE SCALE GENOMIC DNA]</scope>
</reference>
<gene>
    <name evidence="3" type="ORF">A3F23_02305</name>
</gene>
<feature type="binding site" evidence="2">
    <location>
        <position position="140"/>
    </location>
    <ligand>
        <name>D-ribulose 5-phosphate</name>
        <dbReference type="ChEBI" id="CHEBI:58121"/>
    </ligand>
</feature>
<dbReference type="Gene3D" id="3.40.1400.10">
    <property type="entry name" value="Sugar-phosphate isomerase, RpiB/LacA/LacB"/>
    <property type="match status" value="1"/>
</dbReference>
<dbReference type="Proteomes" id="UP000177723">
    <property type="component" value="Unassembled WGS sequence"/>
</dbReference>
<dbReference type="NCBIfam" id="NF004051">
    <property type="entry name" value="PRK05571.1"/>
    <property type="match status" value="1"/>
</dbReference>